<keyword evidence="10" id="KW-0732">Signal</keyword>
<evidence type="ECO:0000256" key="8">
    <source>
        <dbReference type="ARBA" id="ARBA00022989"/>
    </source>
</evidence>
<feature type="signal peptide" evidence="10">
    <location>
        <begin position="1"/>
        <end position="27"/>
    </location>
</feature>
<comment type="similarity">
    <text evidence="2">Belongs to the TonB family.</text>
</comment>
<evidence type="ECO:0000256" key="6">
    <source>
        <dbReference type="ARBA" id="ARBA00022692"/>
    </source>
</evidence>
<sequence>MKKTVKTFIVATLLGTAALATAPTAMAQTAEKPYSYVEQMPEFKGGTSEMLKFLGQNIRYPKDAVQAGVEGLVVLGFVINPDGSVTDAKVVKSLSNSTDAEALRVISMMDGMWTPGKQDGKTVAVQYTLPIKYAIKAEDRVAPDQQPQFKGGQEALLNHINQHLKLPEEAQQEHLNARVVVKFLVEKDGGVSNIKLENTKLKKVVGPGEKLDYMDASTFNLQNKTILAKLAEAATVAVQQTSGQWQPATKNGQPVAAEMYLPVQFLSTKSNKH</sequence>
<evidence type="ECO:0000259" key="11">
    <source>
        <dbReference type="PROSITE" id="PS52015"/>
    </source>
</evidence>
<keyword evidence="7" id="KW-0653">Protein transport</keyword>
<evidence type="ECO:0000256" key="5">
    <source>
        <dbReference type="ARBA" id="ARBA00022519"/>
    </source>
</evidence>
<keyword evidence="13" id="KW-1185">Reference proteome</keyword>
<gene>
    <name evidence="12" type="ORF">ACFQ2O_06050</name>
</gene>
<keyword evidence="5" id="KW-0997">Cell inner membrane</keyword>
<keyword evidence="8" id="KW-1133">Transmembrane helix</keyword>
<dbReference type="PANTHER" id="PTHR33446">
    <property type="entry name" value="PROTEIN TONB-RELATED"/>
    <property type="match status" value="1"/>
</dbReference>
<evidence type="ECO:0000256" key="3">
    <source>
        <dbReference type="ARBA" id="ARBA00022448"/>
    </source>
</evidence>
<evidence type="ECO:0000256" key="7">
    <source>
        <dbReference type="ARBA" id="ARBA00022927"/>
    </source>
</evidence>
<evidence type="ECO:0000313" key="13">
    <source>
        <dbReference type="Proteomes" id="UP001597094"/>
    </source>
</evidence>
<dbReference type="SUPFAM" id="SSF74653">
    <property type="entry name" value="TolA/TonB C-terminal domain"/>
    <property type="match status" value="2"/>
</dbReference>
<evidence type="ECO:0000256" key="10">
    <source>
        <dbReference type="SAM" id="SignalP"/>
    </source>
</evidence>
<feature type="chain" id="PRO_5046125853" evidence="10">
    <location>
        <begin position="28"/>
        <end position="273"/>
    </location>
</feature>
<dbReference type="Proteomes" id="UP001597094">
    <property type="component" value="Unassembled WGS sequence"/>
</dbReference>
<proteinExistence type="inferred from homology"/>
<evidence type="ECO:0000256" key="9">
    <source>
        <dbReference type="ARBA" id="ARBA00023136"/>
    </source>
</evidence>
<dbReference type="PANTHER" id="PTHR33446:SF2">
    <property type="entry name" value="PROTEIN TONB"/>
    <property type="match status" value="1"/>
</dbReference>
<evidence type="ECO:0000256" key="2">
    <source>
        <dbReference type="ARBA" id="ARBA00006555"/>
    </source>
</evidence>
<keyword evidence="4" id="KW-1003">Cell membrane</keyword>
<protein>
    <submittedName>
        <fullName evidence="12">TonB family protein</fullName>
    </submittedName>
</protein>
<dbReference type="RefSeq" id="WP_377523989.1">
    <property type="nucleotide sequence ID" value="NZ_JBHTLD010000035.1"/>
</dbReference>
<dbReference type="NCBIfam" id="TIGR01352">
    <property type="entry name" value="tonB_Cterm"/>
    <property type="match status" value="1"/>
</dbReference>
<comment type="caution">
    <text evidence="12">The sequence shown here is derived from an EMBL/GenBank/DDBJ whole genome shotgun (WGS) entry which is preliminary data.</text>
</comment>
<dbReference type="EMBL" id="JBHTLD010000035">
    <property type="protein sequence ID" value="MFD1185766.1"/>
    <property type="molecule type" value="Genomic_DNA"/>
</dbReference>
<dbReference type="InterPro" id="IPR051045">
    <property type="entry name" value="TonB-dependent_transducer"/>
</dbReference>
<keyword evidence="9" id="KW-0472">Membrane</keyword>
<dbReference type="PROSITE" id="PS52015">
    <property type="entry name" value="TONB_CTD"/>
    <property type="match status" value="1"/>
</dbReference>
<dbReference type="Gene3D" id="3.30.1150.10">
    <property type="match status" value="2"/>
</dbReference>
<organism evidence="12 13">
    <name type="scientific">Pontibacter rugosus</name>
    <dbReference type="NCBI Taxonomy" id="1745966"/>
    <lineage>
        <taxon>Bacteria</taxon>
        <taxon>Pseudomonadati</taxon>
        <taxon>Bacteroidota</taxon>
        <taxon>Cytophagia</taxon>
        <taxon>Cytophagales</taxon>
        <taxon>Hymenobacteraceae</taxon>
        <taxon>Pontibacter</taxon>
    </lineage>
</organism>
<accession>A0ABW3SLL6</accession>
<dbReference type="InterPro" id="IPR037682">
    <property type="entry name" value="TonB_C"/>
</dbReference>
<keyword evidence="6" id="KW-0812">Transmembrane</keyword>
<reference evidence="13" key="1">
    <citation type="journal article" date="2019" name="Int. J. Syst. Evol. Microbiol.">
        <title>The Global Catalogue of Microorganisms (GCM) 10K type strain sequencing project: providing services to taxonomists for standard genome sequencing and annotation.</title>
        <authorList>
            <consortium name="The Broad Institute Genomics Platform"/>
            <consortium name="The Broad Institute Genome Sequencing Center for Infectious Disease"/>
            <person name="Wu L."/>
            <person name="Ma J."/>
        </authorList>
    </citation>
    <scope>NUCLEOTIDE SEQUENCE [LARGE SCALE GENOMIC DNA]</scope>
    <source>
        <strain evidence="13">JCM 31319</strain>
    </source>
</reference>
<evidence type="ECO:0000256" key="1">
    <source>
        <dbReference type="ARBA" id="ARBA00004383"/>
    </source>
</evidence>
<dbReference type="Pfam" id="PF03544">
    <property type="entry name" value="TonB_C"/>
    <property type="match status" value="1"/>
</dbReference>
<comment type="subcellular location">
    <subcellularLocation>
        <location evidence="1">Cell inner membrane</location>
        <topology evidence="1">Single-pass membrane protein</topology>
        <orientation evidence="1">Periplasmic side</orientation>
    </subcellularLocation>
</comment>
<evidence type="ECO:0000256" key="4">
    <source>
        <dbReference type="ARBA" id="ARBA00022475"/>
    </source>
</evidence>
<evidence type="ECO:0000313" key="12">
    <source>
        <dbReference type="EMBL" id="MFD1185766.1"/>
    </source>
</evidence>
<keyword evidence="3" id="KW-0813">Transport</keyword>
<name>A0ABW3SLL6_9BACT</name>
<feature type="domain" description="TonB C-terminal" evidence="11">
    <location>
        <begin position="45"/>
        <end position="142"/>
    </location>
</feature>
<dbReference type="InterPro" id="IPR006260">
    <property type="entry name" value="TonB/TolA_C"/>
</dbReference>